<dbReference type="Pfam" id="PF09917">
    <property type="entry name" value="DUF2147"/>
    <property type="match status" value="1"/>
</dbReference>
<dbReference type="EMBL" id="JAEMUK010000014">
    <property type="protein sequence ID" value="MBJ7543500.1"/>
    <property type="molecule type" value="Genomic_DNA"/>
</dbReference>
<keyword evidence="2" id="KW-0732">Signal</keyword>
<evidence type="ECO:0000313" key="4">
    <source>
        <dbReference type="EMBL" id="MBJ7543500.1"/>
    </source>
</evidence>
<protein>
    <submittedName>
        <fullName evidence="4">DUF2147 domain-containing protein</fullName>
    </submittedName>
</protein>
<organism evidence="4 5">
    <name type="scientific">Rhodomicrobium udaipurense</name>
    <dbReference type="NCBI Taxonomy" id="1202716"/>
    <lineage>
        <taxon>Bacteria</taxon>
        <taxon>Pseudomonadati</taxon>
        <taxon>Pseudomonadota</taxon>
        <taxon>Alphaproteobacteria</taxon>
        <taxon>Hyphomicrobiales</taxon>
        <taxon>Hyphomicrobiaceae</taxon>
        <taxon>Rhodomicrobium</taxon>
    </lineage>
</organism>
<feature type="region of interest" description="Disordered" evidence="1">
    <location>
        <begin position="61"/>
        <end position="80"/>
    </location>
</feature>
<evidence type="ECO:0000313" key="5">
    <source>
        <dbReference type="Proteomes" id="UP000623250"/>
    </source>
</evidence>
<evidence type="ECO:0000256" key="1">
    <source>
        <dbReference type="SAM" id="MobiDB-lite"/>
    </source>
</evidence>
<dbReference type="PANTHER" id="PTHR36919:SF2">
    <property type="entry name" value="BLL6627 PROTEIN"/>
    <property type="match status" value="1"/>
</dbReference>
<sequence>MIKGRRIRAIAGACALAVALPLSAWGAAEDAIGNWRDADSGGIVSVYSCGGGICVKVVKPGKGREKDDANPNPQLKGRSMAGVVLMNGATKAGADKWKGKLYNSEDGETYTGYVTSVSKDEVKLEGCVAGGLICKSRTWKRVQ</sequence>
<dbReference type="RefSeq" id="WP_037239884.1">
    <property type="nucleotide sequence ID" value="NZ_JAEMUK010000014.1"/>
</dbReference>
<evidence type="ECO:0000259" key="3">
    <source>
        <dbReference type="Pfam" id="PF09917"/>
    </source>
</evidence>
<feature type="chain" id="PRO_5034061684" evidence="2">
    <location>
        <begin position="25"/>
        <end position="143"/>
    </location>
</feature>
<gene>
    <name evidence="4" type="ORF">JDN41_08005</name>
</gene>
<dbReference type="Gene3D" id="2.40.128.520">
    <property type="match status" value="1"/>
</dbReference>
<name>A0A8I1GHG3_9HYPH</name>
<dbReference type="AlphaFoldDB" id="A0A8I1GHG3"/>
<dbReference type="PANTHER" id="PTHR36919">
    <property type="entry name" value="BLR1215 PROTEIN"/>
    <property type="match status" value="1"/>
</dbReference>
<accession>A0A8I1GHG3</accession>
<evidence type="ECO:0000256" key="2">
    <source>
        <dbReference type="SAM" id="SignalP"/>
    </source>
</evidence>
<proteinExistence type="predicted"/>
<dbReference type="Proteomes" id="UP000623250">
    <property type="component" value="Unassembled WGS sequence"/>
</dbReference>
<reference evidence="4 5" key="1">
    <citation type="submission" date="2020-12" db="EMBL/GenBank/DDBJ databases">
        <title>Revised draft genomes of Rhodomicrobium vannielii ATCC 17100 and Rhodomicrobium udaipurense JA643.</title>
        <authorList>
            <person name="Conners E.M."/>
            <person name="Davenport E.J."/>
            <person name="Bose A."/>
        </authorList>
    </citation>
    <scope>NUCLEOTIDE SEQUENCE [LARGE SCALE GENOMIC DNA]</scope>
    <source>
        <strain evidence="4 5">JA643</strain>
    </source>
</reference>
<feature type="signal peptide" evidence="2">
    <location>
        <begin position="1"/>
        <end position="24"/>
    </location>
</feature>
<keyword evidence="5" id="KW-1185">Reference proteome</keyword>
<feature type="domain" description="DUF2147" evidence="3">
    <location>
        <begin position="33"/>
        <end position="141"/>
    </location>
</feature>
<comment type="caution">
    <text evidence="4">The sequence shown here is derived from an EMBL/GenBank/DDBJ whole genome shotgun (WGS) entry which is preliminary data.</text>
</comment>
<dbReference type="InterPro" id="IPR019223">
    <property type="entry name" value="DUF2147"/>
</dbReference>